<gene>
    <name evidence="1" type="ORF">VTL71DRAFT_12354</name>
</gene>
<organism evidence="1 2">
    <name type="scientific">Oculimacula yallundae</name>
    <dbReference type="NCBI Taxonomy" id="86028"/>
    <lineage>
        <taxon>Eukaryota</taxon>
        <taxon>Fungi</taxon>
        <taxon>Dikarya</taxon>
        <taxon>Ascomycota</taxon>
        <taxon>Pezizomycotina</taxon>
        <taxon>Leotiomycetes</taxon>
        <taxon>Helotiales</taxon>
        <taxon>Ploettnerulaceae</taxon>
        <taxon>Oculimacula</taxon>
    </lineage>
</organism>
<dbReference type="InterPro" id="IPR013078">
    <property type="entry name" value="His_Pase_superF_clade-1"/>
</dbReference>
<proteinExistence type="predicted"/>
<dbReference type="Proteomes" id="UP001595075">
    <property type="component" value="Unassembled WGS sequence"/>
</dbReference>
<dbReference type="SMART" id="SM00855">
    <property type="entry name" value="PGAM"/>
    <property type="match status" value="1"/>
</dbReference>
<comment type="caution">
    <text evidence="1">The sequence shown here is derived from an EMBL/GenBank/DDBJ whole genome shotgun (WGS) entry which is preliminary data.</text>
</comment>
<dbReference type="Pfam" id="PF00300">
    <property type="entry name" value="His_Phos_1"/>
    <property type="match status" value="1"/>
</dbReference>
<protein>
    <recommendedName>
        <fullName evidence="3">Phosphoglycerate mutase</fullName>
    </recommendedName>
</protein>
<evidence type="ECO:0000313" key="2">
    <source>
        <dbReference type="Proteomes" id="UP001595075"/>
    </source>
</evidence>
<name>A0ABR4CPZ5_9HELO</name>
<dbReference type="PANTHER" id="PTHR48100">
    <property type="entry name" value="BROAD-SPECIFICITY PHOSPHATASE YOR283W-RELATED"/>
    <property type="match status" value="1"/>
</dbReference>
<evidence type="ECO:0000313" key="1">
    <source>
        <dbReference type="EMBL" id="KAL2071119.1"/>
    </source>
</evidence>
<dbReference type="SUPFAM" id="SSF53254">
    <property type="entry name" value="Phosphoglycerate mutase-like"/>
    <property type="match status" value="1"/>
</dbReference>
<dbReference type="Gene3D" id="3.40.50.1240">
    <property type="entry name" value="Phosphoglycerate mutase-like"/>
    <property type="match status" value="1"/>
</dbReference>
<dbReference type="PANTHER" id="PTHR48100:SF1">
    <property type="entry name" value="HISTIDINE PHOSPHATASE FAMILY PROTEIN-RELATED"/>
    <property type="match status" value="1"/>
</dbReference>
<reference evidence="1 2" key="1">
    <citation type="journal article" date="2024" name="Commun. Biol.">
        <title>Comparative genomic analysis of thermophilic fungi reveals convergent evolutionary adaptations and gene losses.</title>
        <authorList>
            <person name="Steindorff A.S."/>
            <person name="Aguilar-Pontes M.V."/>
            <person name="Robinson A.J."/>
            <person name="Andreopoulos B."/>
            <person name="LaButti K."/>
            <person name="Kuo A."/>
            <person name="Mondo S."/>
            <person name="Riley R."/>
            <person name="Otillar R."/>
            <person name="Haridas S."/>
            <person name="Lipzen A."/>
            <person name="Grimwood J."/>
            <person name="Schmutz J."/>
            <person name="Clum A."/>
            <person name="Reid I.D."/>
            <person name="Moisan M.C."/>
            <person name="Butler G."/>
            <person name="Nguyen T.T.M."/>
            <person name="Dewar K."/>
            <person name="Conant G."/>
            <person name="Drula E."/>
            <person name="Henrissat B."/>
            <person name="Hansel C."/>
            <person name="Singer S."/>
            <person name="Hutchinson M.I."/>
            <person name="de Vries R.P."/>
            <person name="Natvig D.O."/>
            <person name="Powell A.J."/>
            <person name="Tsang A."/>
            <person name="Grigoriev I.V."/>
        </authorList>
    </citation>
    <scope>NUCLEOTIDE SEQUENCE [LARGE SCALE GENOMIC DNA]</scope>
    <source>
        <strain evidence="1 2">CBS 494.80</strain>
    </source>
</reference>
<dbReference type="CDD" id="cd07067">
    <property type="entry name" value="HP_PGM_like"/>
    <property type="match status" value="1"/>
</dbReference>
<dbReference type="InterPro" id="IPR050275">
    <property type="entry name" value="PGM_Phosphatase"/>
</dbReference>
<keyword evidence="2" id="KW-1185">Reference proteome</keyword>
<accession>A0ABR4CPZ5</accession>
<dbReference type="EMBL" id="JAZHXI010000005">
    <property type="protein sequence ID" value="KAL2071119.1"/>
    <property type="molecule type" value="Genomic_DNA"/>
</dbReference>
<dbReference type="InterPro" id="IPR029033">
    <property type="entry name" value="His_PPase_superfam"/>
</dbReference>
<sequence length="230" mass="26043">MPAPTKPQLIIHFMRHAEAEHKVYGDNSIRDPELTEKGEKQCHFFERNLMFKEAIKITHILCSPMTRTIQTAELVSLALPNTITVTALPELQNLDSGPNGQGLDLEELVEQYGPYEDGFMVEGDIDVSTFGREGWNEKKEGIWSSKEVQWRVDHVKGFLKGMWAASDDKRMEVVVVSHGSFLKKLVNNAIFIPSDAQLTSCVFDDDGGFREIGAKELKQLRKLAKNYYVV</sequence>
<evidence type="ECO:0008006" key="3">
    <source>
        <dbReference type="Google" id="ProtNLM"/>
    </source>
</evidence>